<dbReference type="SUPFAM" id="SSF103190">
    <property type="entry name" value="Sensory domain-like"/>
    <property type="match status" value="1"/>
</dbReference>
<keyword evidence="6 18" id="KW-0808">Transferase</keyword>
<accession>A0A0F0KAW6</accession>
<evidence type="ECO:0000313" key="18">
    <source>
        <dbReference type="EMBL" id="KJL18018.1"/>
    </source>
</evidence>
<dbReference type="AlphaFoldDB" id="A0A0F0KAW6"/>
<dbReference type="CDD" id="cd00075">
    <property type="entry name" value="HATPase"/>
    <property type="match status" value="1"/>
</dbReference>
<feature type="region of interest" description="Disordered" evidence="15">
    <location>
        <begin position="477"/>
        <end position="498"/>
    </location>
</feature>
<dbReference type="Gene3D" id="3.30.450.20">
    <property type="entry name" value="PAS domain"/>
    <property type="match status" value="2"/>
</dbReference>
<dbReference type="EMBL" id="JYIU01000046">
    <property type="protein sequence ID" value="KJL18018.1"/>
    <property type="molecule type" value="Genomic_DNA"/>
</dbReference>
<sequence>MPKTTNRWRFATRALLLQLAAVALVVALCTGVYLALAVQQLRAEAQSTALGIARTLAEDPQVRAEVARISAASGPPDAASLKNGDLQRTALDVAARTGALFVVITDEDGIRLAHPTSARLGEVVSTPFADVLAGNEVVEWQTGTLGESARAKVPVRNADGTPVGEISVGFERTGVFDDLPPLLSVIGLTAVGALTLSLLAFQLLRRRWERLTFGVQPEELVALVQNQTAVLDGVDDGVLAVDTAGIVRVSNAAADRMLGLDAPVGRPLVDLGLPPALLETASGRVARSSAVIEERVLYLDSRPVERAGRRLGDVLIIRDRTDLIALTERLESVRAVTAALRVQRHEFANRMHVAAGLLDADRIPDARAFLGELVERGSVAFPVVGLDLLGDAFLHSFLGAKGIEAGERGVALRIADDTQVIGSIIEPEDVAAVLGNLVDNAVTAAVAGDRAPRWVEVAVLGDGDALVVTVADSGRGLGGADPMSPRSPGDDGADRVHGHGLGLPLAREIARRSGGDLWLIDPGGPEHGAVFAARLGAAVSIAPTDDRKSP</sequence>
<protein>
    <recommendedName>
        <fullName evidence="14">Sensor-like histidine kinase SenX3</fullName>
        <ecNumber evidence="3">2.7.13.3</ecNumber>
    </recommendedName>
</protein>
<dbReference type="PANTHER" id="PTHR42878:SF14">
    <property type="entry name" value="OSMOLARITY TWO-COMPONENT SYSTEM PROTEIN SSK1"/>
    <property type="match status" value="1"/>
</dbReference>
<feature type="transmembrane region" description="Helical" evidence="16">
    <location>
        <begin position="182"/>
        <end position="204"/>
    </location>
</feature>
<dbReference type="InterPro" id="IPR003594">
    <property type="entry name" value="HATPase_dom"/>
</dbReference>
<keyword evidence="12" id="KW-0902">Two-component regulatory system</keyword>
<dbReference type="PATRIC" id="fig|104336.4.peg.3165"/>
<name>A0A0F0KAW6_9MICO</name>
<evidence type="ECO:0000256" key="9">
    <source>
        <dbReference type="ARBA" id="ARBA00022777"/>
    </source>
</evidence>
<feature type="domain" description="Histidine kinase" evidence="17">
    <location>
        <begin position="426"/>
        <end position="539"/>
    </location>
</feature>
<dbReference type="Proteomes" id="UP000033572">
    <property type="component" value="Unassembled WGS sequence"/>
</dbReference>
<dbReference type="GO" id="GO:0007234">
    <property type="term" value="P:osmosensory signaling via phosphorelay pathway"/>
    <property type="evidence" value="ECO:0007669"/>
    <property type="project" value="TreeGrafter"/>
</dbReference>
<comment type="catalytic activity">
    <reaction evidence="1">
        <text>ATP + protein L-histidine = ADP + protein N-phospho-L-histidine.</text>
        <dbReference type="EC" id="2.7.13.3"/>
    </reaction>
</comment>
<dbReference type="InterPro" id="IPR035965">
    <property type="entry name" value="PAS-like_dom_sf"/>
</dbReference>
<dbReference type="SMART" id="SM00387">
    <property type="entry name" value="HATPase_c"/>
    <property type="match status" value="1"/>
</dbReference>
<evidence type="ECO:0000256" key="2">
    <source>
        <dbReference type="ARBA" id="ARBA00004651"/>
    </source>
</evidence>
<dbReference type="InterPro" id="IPR004358">
    <property type="entry name" value="Sig_transdc_His_kin-like_C"/>
</dbReference>
<organism evidence="18 19">
    <name type="scientific">Microbacterium foliorum</name>
    <dbReference type="NCBI Taxonomy" id="104336"/>
    <lineage>
        <taxon>Bacteria</taxon>
        <taxon>Bacillati</taxon>
        <taxon>Actinomycetota</taxon>
        <taxon>Actinomycetes</taxon>
        <taxon>Micrococcales</taxon>
        <taxon>Microbacteriaceae</taxon>
        <taxon>Microbacterium</taxon>
    </lineage>
</organism>
<feature type="compositionally biased region" description="Basic and acidic residues" evidence="15">
    <location>
        <begin position="488"/>
        <end position="497"/>
    </location>
</feature>
<dbReference type="GO" id="GO:0030295">
    <property type="term" value="F:protein kinase activator activity"/>
    <property type="evidence" value="ECO:0007669"/>
    <property type="project" value="TreeGrafter"/>
</dbReference>
<proteinExistence type="predicted"/>
<dbReference type="Pfam" id="PF17203">
    <property type="entry name" value="sCache_3_2"/>
    <property type="match status" value="1"/>
</dbReference>
<evidence type="ECO:0000256" key="16">
    <source>
        <dbReference type="SAM" id="Phobius"/>
    </source>
</evidence>
<evidence type="ECO:0000256" key="5">
    <source>
        <dbReference type="ARBA" id="ARBA00022553"/>
    </source>
</evidence>
<evidence type="ECO:0000256" key="12">
    <source>
        <dbReference type="ARBA" id="ARBA00023012"/>
    </source>
</evidence>
<comment type="subcellular location">
    <subcellularLocation>
        <location evidence="2">Cell membrane</location>
        <topology evidence="2">Multi-pass membrane protein</topology>
    </subcellularLocation>
</comment>
<evidence type="ECO:0000259" key="17">
    <source>
        <dbReference type="PROSITE" id="PS50109"/>
    </source>
</evidence>
<dbReference type="GO" id="GO:0005886">
    <property type="term" value="C:plasma membrane"/>
    <property type="evidence" value="ECO:0007669"/>
    <property type="project" value="UniProtKB-SubCell"/>
</dbReference>
<dbReference type="PRINTS" id="PR00344">
    <property type="entry name" value="BCTRLSENSOR"/>
</dbReference>
<keyword evidence="10" id="KW-0067">ATP-binding</keyword>
<evidence type="ECO:0000256" key="8">
    <source>
        <dbReference type="ARBA" id="ARBA00022741"/>
    </source>
</evidence>
<reference evidence="18 19" key="1">
    <citation type="submission" date="2015-02" db="EMBL/GenBank/DDBJ databases">
        <title>Draft genome sequences of ten Microbacterium spp. with emphasis on heavy metal contaminated environments.</title>
        <authorList>
            <person name="Corretto E."/>
        </authorList>
    </citation>
    <scope>NUCLEOTIDE SEQUENCE [LARGE SCALE GENOMIC DNA]</scope>
    <source>
        <strain evidence="18 19">DSM 12966</strain>
    </source>
</reference>
<evidence type="ECO:0000313" key="19">
    <source>
        <dbReference type="Proteomes" id="UP000033572"/>
    </source>
</evidence>
<evidence type="ECO:0000256" key="3">
    <source>
        <dbReference type="ARBA" id="ARBA00012438"/>
    </source>
</evidence>
<evidence type="ECO:0000256" key="15">
    <source>
        <dbReference type="SAM" id="MobiDB-lite"/>
    </source>
</evidence>
<dbReference type="EC" id="2.7.13.3" evidence="3"/>
<dbReference type="GO" id="GO:0000156">
    <property type="term" value="F:phosphorelay response regulator activity"/>
    <property type="evidence" value="ECO:0007669"/>
    <property type="project" value="TreeGrafter"/>
</dbReference>
<evidence type="ECO:0000256" key="10">
    <source>
        <dbReference type="ARBA" id="ARBA00022840"/>
    </source>
</evidence>
<dbReference type="PROSITE" id="PS50109">
    <property type="entry name" value="HIS_KIN"/>
    <property type="match status" value="1"/>
</dbReference>
<dbReference type="InterPro" id="IPR033463">
    <property type="entry name" value="sCache_3"/>
</dbReference>
<keyword evidence="9 18" id="KW-0418">Kinase</keyword>
<gene>
    <name evidence="18" type="primary">dcuS</name>
    <name evidence="18" type="ORF">RN50_03124</name>
</gene>
<dbReference type="Gene3D" id="3.30.565.10">
    <property type="entry name" value="Histidine kinase-like ATPase, C-terminal domain"/>
    <property type="match status" value="1"/>
</dbReference>
<dbReference type="InterPro" id="IPR050351">
    <property type="entry name" value="BphY/WalK/GraS-like"/>
</dbReference>
<dbReference type="InterPro" id="IPR016120">
    <property type="entry name" value="Sig_transdc_His_kin_SpoOB"/>
</dbReference>
<dbReference type="GO" id="GO:0000155">
    <property type="term" value="F:phosphorelay sensor kinase activity"/>
    <property type="evidence" value="ECO:0007669"/>
    <property type="project" value="InterPro"/>
</dbReference>
<keyword evidence="13 16" id="KW-0472">Membrane</keyword>
<dbReference type="InterPro" id="IPR005467">
    <property type="entry name" value="His_kinase_dom"/>
</dbReference>
<evidence type="ECO:0000256" key="1">
    <source>
        <dbReference type="ARBA" id="ARBA00000085"/>
    </source>
</evidence>
<keyword evidence="8" id="KW-0547">Nucleotide-binding</keyword>
<evidence type="ECO:0000256" key="13">
    <source>
        <dbReference type="ARBA" id="ARBA00023136"/>
    </source>
</evidence>
<dbReference type="GeneID" id="94444052"/>
<comment type="caution">
    <text evidence="18">The sequence shown here is derived from an EMBL/GenBank/DDBJ whole genome shotgun (WGS) entry which is preliminary data.</text>
</comment>
<keyword evidence="11 16" id="KW-1133">Transmembrane helix</keyword>
<dbReference type="InterPro" id="IPR029151">
    <property type="entry name" value="Sensor-like_sf"/>
</dbReference>
<dbReference type="InterPro" id="IPR036890">
    <property type="entry name" value="HATPase_C_sf"/>
</dbReference>
<keyword evidence="7 16" id="KW-0812">Transmembrane</keyword>
<evidence type="ECO:0000256" key="7">
    <source>
        <dbReference type="ARBA" id="ARBA00022692"/>
    </source>
</evidence>
<dbReference type="SUPFAM" id="SSF55890">
    <property type="entry name" value="Sporulation response regulatory protein Spo0B"/>
    <property type="match status" value="1"/>
</dbReference>
<keyword evidence="19" id="KW-1185">Reference proteome</keyword>
<keyword evidence="4" id="KW-1003">Cell membrane</keyword>
<dbReference type="SUPFAM" id="SSF55785">
    <property type="entry name" value="PYP-like sensor domain (PAS domain)"/>
    <property type="match status" value="1"/>
</dbReference>
<dbReference type="GO" id="GO:0005524">
    <property type="term" value="F:ATP binding"/>
    <property type="evidence" value="ECO:0007669"/>
    <property type="project" value="UniProtKB-KW"/>
</dbReference>
<evidence type="ECO:0000256" key="11">
    <source>
        <dbReference type="ARBA" id="ARBA00022989"/>
    </source>
</evidence>
<dbReference type="RefSeq" id="WP_052677837.1">
    <property type="nucleotide sequence ID" value="NZ_CP031425.1"/>
</dbReference>
<evidence type="ECO:0000256" key="14">
    <source>
        <dbReference type="ARBA" id="ARBA00039401"/>
    </source>
</evidence>
<dbReference type="SUPFAM" id="SSF55874">
    <property type="entry name" value="ATPase domain of HSP90 chaperone/DNA topoisomerase II/histidine kinase"/>
    <property type="match status" value="1"/>
</dbReference>
<keyword evidence="5" id="KW-0597">Phosphoprotein</keyword>
<evidence type="ECO:0000256" key="4">
    <source>
        <dbReference type="ARBA" id="ARBA00022475"/>
    </source>
</evidence>
<dbReference type="Pfam" id="PF02518">
    <property type="entry name" value="HATPase_c"/>
    <property type="match status" value="1"/>
</dbReference>
<dbReference type="PANTHER" id="PTHR42878">
    <property type="entry name" value="TWO-COMPONENT HISTIDINE KINASE"/>
    <property type="match status" value="1"/>
</dbReference>
<evidence type="ECO:0000256" key="6">
    <source>
        <dbReference type="ARBA" id="ARBA00022679"/>
    </source>
</evidence>